<dbReference type="Proteomes" id="UP000319004">
    <property type="component" value="Chromosome"/>
</dbReference>
<evidence type="ECO:0000313" key="2">
    <source>
        <dbReference type="EMBL" id="QDV40548.1"/>
    </source>
</evidence>
<evidence type="ECO:0000313" key="3">
    <source>
        <dbReference type="Proteomes" id="UP000319004"/>
    </source>
</evidence>
<evidence type="ECO:0000256" key="1">
    <source>
        <dbReference type="SAM" id="SignalP"/>
    </source>
</evidence>
<organism evidence="2 3">
    <name type="scientific">Stieleria neptunia</name>
    <dbReference type="NCBI Taxonomy" id="2527979"/>
    <lineage>
        <taxon>Bacteria</taxon>
        <taxon>Pseudomonadati</taxon>
        <taxon>Planctomycetota</taxon>
        <taxon>Planctomycetia</taxon>
        <taxon>Pirellulales</taxon>
        <taxon>Pirellulaceae</taxon>
        <taxon>Stieleria</taxon>
    </lineage>
</organism>
<proteinExistence type="predicted"/>
<name>A0A518HI66_9BACT</name>
<dbReference type="OrthoDB" id="256650at2"/>
<sequence length="409" mass="43640" precursor="true">MSFSKRVIASFSVPCTPIARAALTGLLAGCFAGTVHAHEGHDHSASQLTAKVERSEATMSSTFQIGETTYRWEHRDDLGKQSDEMIAAAKGGLHNNADQDLKTNEIVTVVSHFGLVALDAEMKEWTLVEDQDPKFASGMNAHGADCFLFNDESLWAFSSTNTGEVVISKRGAVVAVLTSPKGGEFDDERINQYYANGGKFAPCDVVFAPEAESLIVVTGYAPGDYALTAKHVDGTWKWTGAAWGGKTNKGGPFATAHGVEVSQIDGDEVVEVASRAHGRIYGFSADGEMIQVPGASEEKFIQLPPGSNPCNLALLGDQMYLPLLNPLADSKGVAPVLIVSDGLPVGRLVPAEYDGLQYMHHMHGFCAVRRDGKLFGVALSWPNGGENKKGKRNDGQIAIFEAVAVQSGP</sequence>
<keyword evidence="1" id="KW-0732">Signal</keyword>
<reference evidence="2 3" key="1">
    <citation type="submission" date="2019-03" db="EMBL/GenBank/DDBJ databases">
        <title>Deep-cultivation of Planctomycetes and their phenomic and genomic characterization uncovers novel biology.</title>
        <authorList>
            <person name="Wiegand S."/>
            <person name="Jogler M."/>
            <person name="Boedeker C."/>
            <person name="Pinto D."/>
            <person name="Vollmers J."/>
            <person name="Rivas-Marin E."/>
            <person name="Kohn T."/>
            <person name="Peeters S.H."/>
            <person name="Heuer A."/>
            <person name="Rast P."/>
            <person name="Oberbeckmann S."/>
            <person name="Bunk B."/>
            <person name="Jeske O."/>
            <person name="Meyerdierks A."/>
            <person name="Storesund J.E."/>
            <person name="Kallscheuer N."/>
            <person name="Luecker S."/>
            <person name="Lage O.M."/>
            <person name="Pohl T."/>
            <person name="Merkel B.J."/>
            <person name="Hornburger P."/>
            <person name="Mueller R.-W."/>
            <person name="Bruemmer F."/>
            <person name="Labrenz M."/>
            <person name="Spormann A.M."/>
            <person name="Op den Camp H."/>
            <person name="Overmann J."/>
            <person name="Amann R."/>
            <person name="Jetten M.S.M."/>
            <person name="Mascher T."/>
            <person name="Medema M.H."/>
            <person name="Devos D.P."/>
            <person name="Kaster A.-K."/>
            <person name="Ovreas L."/>
            <person name="Rohde M."/>
            <person name="Galperin M.Y."/>
            <person name="Jogler C."/>
        </authorList>
    </citation>
    <scope>NUCLEOTIDE SEQUENCE [LARGE SCALE GENOMIC DNA]</scope>
    <source>
        <strain evidence="2 3">Enr13</strain>
    </source>
</reference>
<keyword evidence="3" id="KW-1185">Reference proteome</keyword>
<feature type="chain" id="PRO_5022153140" evidence="1">
    <location>
        <begin position="22"/>
        <end position="409"/>
    </location>
</feature>
<protein>
    <submittedName>
        <fullName evidence="2">Uncharacterized protein</fullName>
    </submittedName>
</protein>
<dbReference type="SUPFAM" id="SSF101898">
    <property type="entry name" value="NHL repeat"/>
    <property type="match status" value="1"/>
</dbReference>
<feature type="signal peptide" evidence="1">
    <location>
        <begin position="1"/>
        <end position="21"/>
    </location>
</feature>
<dbReference type="KEGG" id="snep:Enr13x_03540"/>
<accession>A0A518HI66</accession>
<dbReference type="EMBL" id="CP037423">
    <property type="protein sequence ID" value="QDV40548.1"/>
    <property type="molecule type" value="Genomic_DNA"/>
</dbReference>
<gene>
    <name evidence="2" type="ORF">Enr13x_03540</name>
</gene>
<dbReference type="AlphaFoldDB" id="A0A518HI66"/>